<feature type="region of interest" description="Disordered" evidence="1">
    <location>
        <begin position="219"/>
        <end position="380"/>
    </location>
</feature>
<evidence type="ECO:0000313" key="2">
    <source>
        <dbReference type="EMBL" id="CUG91900.1"/>
    </source>
</evidence>
<protein>
    <submittedName>
        <fullName evidence="2">Uncharacterized protein</fullName>
    </submittedName>
</protein>
<feature type="compositionally biased region" description="Polar residues" evidence="1">
    <location>
        <begin position="264"/>
        <end position="276"/>
    </location>
</feature>
<sequence>MGTLCCVEALLPHKSDTEHSDSNRDNHDDDSLLRGGVTRASSPIRTVPRVTLVSSPRAPPGLLGASTSATRVPKSHLSAQKIVETSVQSIDPHNQRRYGRRQDDGGNSRQQSDAVNDDEYEGTDVRSPIVFADHEGAVMTRPSRETSSAGEEAGKPTAASLGLSNALKARLLRIELQVGETTMLAMQPITPGRHVTEGSYNNHSAINGEVESEMSPCTAATPQRSHFGNPLVAPVVGTAGGGVGSSRGRRREGEGRGSDRDDNSTATEVSASSPQPSMTPIPMPMWDTNGFYEEGGCDSPSRGAASPSFEQVHDRTVGSGQQNNRSRRKHNPNHNNKLAQSHQGNSSSTSANMGGSSTLSGLAGGSTKTPRGMRFSAGGANSLRSISQGRAATMGGSFTSVLSPLDAPNPSVLTAFPSGVGSTSRMSRFSVPDTTTAGNHNDTYTYTSSARGCRSVDAHYTNNNGGLADGNSSRLTMSMDFGDVMHEEDVDSRSDSDFEYMV</sequence>
<feature type="compositionally biased region" description="Low complexity" evidence="1">
    <location>
        <begin position="344"/>
        <end position="367"/>
    </location>
</feature>
<evidence type="ECO:0000313" key="3">
    <source>
        <dbReference type="Proteomes" id="UP000051952"/>
    </source>
</evidence>
<dbReference type="EMBL" id="CYKH01001979">
    <property type="protein sequence ID" value="CUG91900.1"/>
    <property type="molecule type" value="Genomic_DNA"/>
</dbReference>
<feature type="compositionally biased region" description="Polar residues" evidence="1">
    <location>
        <begin position="83"/>
        <end position="92"/>
    </location>
</feature>
<feature type="compositionally biased region" description="Polar residues" evidence="1">
    <location>
        <begin position="333"/>
        <end position="343"/>
    </location>
</feature>
<name>A0A0S4JTM9_BODSA</name>
<proteinExistence type="predicted"/>
<organism evidence="2 3">
    <name type="scientific">Bodo saltans</name>
    <name type="common">Flagellated protozoan</name>
    <dbReference type="NCBI Taxonomy" id="75058"/>
    <lineage>
        <taxon>Eukaryota</taxon>
        <taxon>Discoba</taxon>
        <taxon>Euglenozoa</taxon>
        <taxon>Kinetoplastea</taxon>
        <taxon>Metakinetoplastina</taxon>
        <taxon>Eubodonida</taxon>
        <taxon>Bodonidae</taxon>
        <taxon>Bodo</taxon>
    </lineage>
</organism>
<dbReference type="AlphaFoldDB" id="A0A0S4JTM9"/>
<gene>
    <name evidence="2" type="ORF">BSAL_34675</name>
</gene>
<dbReference type="Proteomes" id="UP000051952">
    <property type="component" value="Unassembled WGS sequence"/>
</dbReference>
<evidence type="ECO:0000256" key="1">
    <source>
        <dbReference type="SAM" id="MobiDB-lite"/>
    </source>
</evidence>
<accession>A0A0S4JTM9</accession>
<reference evidence="3" key="1">
    <citation type="submission" date="2015-09" db="EMBL/GenBank/DDBJ databases">
        <authorList>
            <consortium name="Pathogen Informatics"/>
        </authorList>
    </citation>
    <scope>NUCLEOTIDE SEQUENCE [LARGE SCALE GENOMIC DNA]</scope>
    <source>
        <strain evidence="3">Lake Konstanz</strain>
    </source>
</reference>
<feature type="region of interest" description="Disordered" evidence="1">
    <location>
        <begin position="15"/>
        <end position="157"/>
    </location>
</feature>
<feature type="compositionally biased region" description="Basic and acidic residues" evidence="1">
    <location>
        <begin position="15"/>
        <end position="32"/>
    </location>
</feature>
<feature type="compositionally biased region" description="Basic and acidic residues" evidence="1">
    <location>
        <begin position="251"/>
        <end position="263"/>
    </location>
</feature>
<dbReference type="VEuPathDB" id="TriTrypDB:BSAL_34675"/>
<keyword evidence="3" id="KW-1185">Reference proteome</keyword>